<dbReference type="InterPro" id="IPR000524">
    <property type="entry name" value="Tscrpt_reg_HTH_GntR"/>
</dbReference>
<dbReference type="InterPro" id="IPR011711">
    <property type="entry name" value="GntR_C"/>
</dbReference>
<reference evidence="6" key="1">
    <citation type="journal article" date="2019" name="Int. J. Syst. Evol. Microbiol.">
        <title>The Global Catalogue of Microorganisms (GCM) 10K type strain sequencing project: providing services to taxonomists for standard genome sequencing and annotation.</title>
        <authorList>
            <consortium name="The Broad Institute Genomics Platform"/>
            <consortium name="The Broad Institute Genome Sequencing Center for Infectious Disease"/>
            <person name="Wu L."/>
            <person name="Ma J."/>
        </authorList>
    </citation>
    <scope>NUCLEOTIDE SEQUENCE [LARGE SCALE GENOMIC DNA]</scope>
    <source>
        <strain evidence="6">CGMCC 4.1467</strain>
    </source>
</reference>
<dbReference type="Gene3D" id="1.10.10.10">
    <property type="entry name" value="Winged helix-like DNA-binding domain superfamily/Winged helix DNA-binding domain"/>
    <property type="match status" value="1"/>
</dbReference>
<keyword evidence="6" id="KW-1185">Reference proteome</keyword>
<keyword evidence="3" id="KW-0804">Transcription</keyword>
<dbReference type="Pfam" id="PF07729">
    <property type="entry name" value="FCD"/>
    <property type="match status" value="1"/>
</dbReference>
<dbReference type="Gene3D" id="1.20.120.530">
    <property type="entry name" value="GntR ligand-binding domain-like"/>
    <property type="match status" value="1"/>
</dbReference>
<proteinExistence type="predicted"/>
<comment type="caution">
    <text evidence="5">The sequence shown here is derived from an EMBL/GenBank/DDBJ whole genome shotgun (WGS) entry which is preliminary data.</text>
</comment>
<dbReference type="PANTHER" id="PTHR43537">
    <property type="entry name" value="TRANSCRIPTIONAL REGULATOR, GNTR FAMILY"/>
    <property type="match status" value="1"/>
</dbReference>
<dbReference type="Pfam" id="PF00392">
    <property type="entry name" value="GntR"/>
    <property type="match status" value="1"/>
</dbReference>
<gene>
    <name evidence="5" type="ORF">ACFQY0_18435</name>
</gene>
<dbReference type="SUPFAM" id="SSF46785">
    <property type="entry name" value="Winged helix' DNA-binding domain"/>
    <property type="match status" value="1"/>
</dbReference>
<sequence length="199" mass="22579">MLVYRTMREQITERIRSEVLSQELSAGTSLREQALAERYGVSRAPVRDALLQLSNEGLLVAKPNCGVKVAALPDKTLQPLIIRIRRDIEAVALGKLFERHGDVNFEPFREVLEEFRLACESGKQSAVVQCDMAFHRFILAASGEQELLSLWLPIVSRMMLNYARHKDWMESYREHEAIFNAILAKDLPLASELLANNVS</sequence>
<feature type="domain" description="HTH gntR-type" evidence="4">
    <location>
        <begin position="5"/>
        <end position="72"/>
    </location>
</feature>
<organism evidence="5 6">
    <name type="scientific">Haloferula chungangensis</name>
    <dbReference type="NCBI Taxonomy" id="1048331"/>
    <lineage>
        <taxon>Bacteria</taxon>
        <taxon>Pseudomonadati</taxon>
        <taxon>Verrucomicrobiota</taxon>
        <taxon>Verrucomicrobiia</taxon>
        <taxon>Verrucomicrobiales</taxon>
        <taxon>Verrucomicrobiaceae</taxon>
        <taxon>Haloferula</taxon>
    </lineage>
</organism>
<accession>A0ABW2LCW2</accession>
<dbReference type="Proteomes" id="UP001596472">
    <property type="component" value="Unassembled WGS sequence"/>
</dbReference>
<evidence type="ECO:0000313" key="6">
    <source>
        <dbReference type="Proteomes" id="UP001596472"/>
    </source>
</evidence>
<evidence type="ECO:0000259" key="4">
    <source>
        <dbReference type="PROSITE" id="PS50949"/>
    </source>
</evidence>
<dbReference type="InterPro" id="IPR036390">
    <property type="entry name" value="WH_DNA-bd_sf"/>
</dbReference>
<dbReference type="PANTHER" id="PTHR43537:SF45">
    <property type="entry name" value="GNTR FAMILY REGULATORY PROTEIN"/>
    <property type="match status" value="1"/>
</dbReference>
<name>A0ABW2LCW2_9BACT</name>
<keyword evidence="2" id="KW-0238">DNA-binding</keyword>
<dbReference type="CDD" id="cd07377">
    <property type="entry name" value="WHTH_GntR"/>
    <property type="match status" value="1"/>
</dbReference>
<evidence type="ECO:0000256" key="2">
    <source>
        <dbReference type="ARBA" id="ARBA00023125"/>
    </source>
</evidence>
<dbReference type="InterPro" id="IPR008920">
    <property type="entry name" value="TF_FadR/GntR_C"/>
</dbReference>
<evidence type="ECO:0000313" key="5">
    <source>
        <dbReference type="EMBL" id="MFC7339178.1"/>
    </source>
</evidence>
<dbReference type="InterPro" id="IPR036388">
    <property type="entry name" value="WH-like_DNA-bd_sf"/>
</dbReference>
<keyword evidence="1" id="KW-0805">Transcription regulation</keyword>
<evidence type="ECO:0000256" key="3">
    <source>
        <dbReference type="ARBA" id="ARBA00023163"/>
    </source>
</evidence>
<dbReference type="EMBL" id="JBHTBS010000013">
    <property type="protein sequence ID" value="MFC7339178.1"/>
    <property type="molecule type" value="Genomic_DNA"/>
</dbReference>
<protein>
    <submittedName>
        <fullName evidence="5">GntR family transcriptional regulator</fullName>
    </submittedName>
</protein>
<evidence type="ECO:0000256" key="1">
    <source>
        <dbReference type="ARBA" id="ARBA00023015"/>
    </source>
</evidence>
<dbReference type="SMART" id="SM00895">
    <property type="entry name" value="FCD"/>
    <property type="match status" value="1"/>
</dbReference>
<dbReference type="SMART" id="SM00345">
    <property type="entry name" value="HTH_GNTR"/>
    <property type="match status" value="1"/>
</dbReference>
<dbReference type="PRINTS" id="PR00035">
    <property type="entry name" value="HTHGNTR"/>
</dbReference>
<dbReference type="SUPFAM" id="SSF48008">
    <property type="entry name" value="GntR ligand-binding domain-like"/>
    <property type="match status" value="1"/>
</dbReference>
<dbReference type="PROSITE" id="PS50949">
    <property type="entry name" value="HTH_GNTR"/>
    <property type="match status" value="1"/>
</dbReference>